<gene>
    <name evidence="1" type="ORF">TSPGSL018_26088</name>
</gene>
<evidence type="ECO:0000313" key="1">
    <source>
        <dbReference type="EMBL" id="JAC74392.1"/>
    </source>
</evidence>
<organism evidence="1">
    <name type="scientific">Tetraselmis sp. GSL018</name>
    <dbReference type="NCBI Taxonomy" id="582737"/>
    <lineage>
        <taxon>Eukaryota</taxon>
        <taxon>Viridiplantae</taxon>
        <taxon>Chlorophyta</taxon>
        <taxon>core chlorophytes</taxon>
        <taxon>Chlorodendrophyceae</taxon>
        <taxon>Chlorodendrales</taxon>
        <taxon>Chlorodendraceae</taxon>
        <taxon>Tetraselmis</taxon>
    </lineage>
</organism>
<name>A0A061RN91_9CHLO</name>
<feature type="non-terminal residue" evidence="1">
    <location>
        <position position="1"/>
    </location>
</feature>
<reference evidence="1" key="1">
    <citation type="submission" date="2014-05" db="EMBL/GenBank/DDBJ databases">
        <title>The transcriptome of the halophilic microalga Tetraselmis sp. GSL018 isolated from the Great Salt Lake, Utah.</title>
        <authorList>
            <person name="Jinkerson R.E."/>
            <person name="D'Adamo S."/>
            <person name="Posewitz M.C."/>
        </authorList>
    </citation>
    <scope>NUCLEOTIDE SEQUENCE</scope>
    <source>
        <strain evidence="1">GSL018</strain>
    </source>
</reference>
<protein>
    <submittedName>
        <fullName evidence="1">Uncharacterized protein</fullName>
    </submittedName>
</protein>
<proteinExistence type="predicted"/>
<sequence length="70" mass="7397">RMVRVLIATAIREALILQHGKCRPLCAAVSSAGDDALLEIAESGDRLRTCAPMPAMGLCLVDAGYPQGMQ</sequence>
<accession>A0A061RN91</accession>
<dbReference type="AlphaFoldDB" id="A0A061RN91"/>
<dbReference type="EMBL" id="GBEZ01011391">
    <property type="protein sequence ID" value="JAC74392.1"/>
    <property type="molecule type" value="Transcribed_RNA"/>
</dbReference>